<dbReference type="AlphaFoldDB" id="A0A8R7UCR5"/>
<evidence type="ECO:0000259" key="1">
    <source>
        <dbReference type="Pfam" id="PF26130"/>
    </source>
</evidence>
<dbReference type="InterPro" id="IPR058594">
    <property type="entry name" value="PB1-like_dom_pln"/>
</dbReference>
<dbReference type="EnsemblPlants" id="TuG1812G0400004016.01.T01">
    <property type="protein sequence ID" value="TuG1812G0400004016.01.T01"/>
    <property type="gene ID" value="TuG1812G0400004016.01"/>
</dbReference>
<keyword evidence="3" id="KW-1185">Reference proteome</keyword>
<reference evidence="2" key="2">
    <citation type="submission" date="2018-03" db="EMBL/GenBank/DDBJ databases">
        <title>The Triticum urartu genome reveals the dynamic nature of wheat genome evolution.</title>
        <authorList>
            <person name="Ling H."/>
            <person name="Ma B."/>
            <person name="Shi X."/>
            <person name="Liu H."/>
            <person name="Dong L."/>
            <person name="Sun H."/>
            <person name="Cao Y."/>
            <person name="Gao Q."/>
            <person name="Zheng S."/>
            <person name="Li Y."/>
            <person name="Yu Y."/>
            <person name="Du H."/>
            <person name="Qi M."/>
            <person name="Li Y."/>
            <person name="Yu H."/>
            <person name="Cui Y."/>
            <person name="Wang N."/>
            <person name="Chen C."/>
            <person name="Wu H."/>
            <person name="Zhao Y."/>
            <person name="Zhang J."/>
            <person name="Li Y."/>
            <person name="Zhou W."/>
            <person name="Zhang B."/>
            <person name="Hu W."/>
            <person name="Eijk M."/>
            <person name="Tang J."/>
            <person name="Witsenboer H."/>
            <person name="Zhao S."/>
            <person name="Li Z."/>
            <person name="Zhang A."/>
            <person name="Wang D."/>
            <person name="Liang C."/>
        </authorList>
    </citation>
    <scope>NUCLEOTIDE SEQUENCE [LARGE SCALE GENOMIC DNA]</scope>
    <source>
        <strain evidence="2">cv. G1812</strain>
    </source>
</reference>
<sequence length="191" mass="22230">MCPDSPGPDPLDNFFVRFHYYGSFQQVDGKLDYIGELVAEIFIPRDNLSYRELCNYAEDIHQVERGHCRGTYKYKLHWLLPGKKVSDGLMFLSDDDSVKMMDIGIKDGGYADIFVEEMNSPIQQEHFPCDKEMHQDQTMLSGSDEQFDICVGDEQFDIYADDVKDDEHVFERFYMCFGAIKKDFLLVAERL</sequence>
<accession>A0A8R7UCR5</accession>
<reference evidence="2" key="3">
    <citation type="submission" date="2022-06" db="UniProtKB">
        <authorList>
            <consortium name="EnsemblPlants"/>
        </authorList>
    </citation>
    <scope>IDENTIFICATION</scope>
</reference>
<proteinExistence type="predicted"/>
<reference evidence="3" key="1">
    <citation type="journal article" date="2013" name="Nature">
        <title>Draft genome of the wheat A-genome progenitor Triticum urartu.</title>
        <authorList>
            <person name="Ling H.Q."/>
            <person name="Zhao S."/>
            <person name="Liu D."/>
            <person name="Wang J."/>
            <person name="Sun H."/>
            <person name="Zhang C."/>
            <person name="Fan H."/>
            <person name="Li D."/>
            <person name="Dong L."/>
            <person name="Tao Y."/>
            <person name="Gao C."/>
            <person name="Wu H."/>
            <person name="Li Y."/>
            <person name="Cui Y."/>
            <person name="Guo X."/>
            <person name="Zheng S."/>
            <person name="Wang B."/>
            <person name="Yu K."/>
            <person name="Liang Q."/>
            <person name="Yang W."/>
            <person name="Lou X."/>
            <person name="Chen J."/>
            <person name="Feng M."/>
            <person name="Jian J."/>
            <person name="Zhang X."/>
            <person name="Luo G."/>
            <person name="Jiang Y."/>
            <person name="Liu J."/>
            <person name="Wang Z."/>
            <person name="Sha Y."/>
            <person name="Zhang B."/>
            <person name="Wu H."/>
            <person name="Tang D."/>
            <person name="Shen Q."/>
            <person name="Xue P."/>
            <person name="Zou S."/>
            <person name="Wang X."/>
            <person name="Liu X."/>
            <person name="Wang F."/>
            <person name="Yang Y."/>
            <person name="An X."/>
            <person name="Dong Z."/>
            <person name="Zhang K."/>
            <person name="Zhang X."/>
            <person name="Luo M.C."/>
            <person name="Dvorak J."/>
            <person name="Tong Y."/>
            <person name="Wang J."/>
            <person name="Yang H."/>
            <person name="Li Z."/>
            <person name="Wang D."/>
            <person name="Zhang A."/>
            <person name="Wang J."/>
        </authorList>
    </citation>
    <scope>NUCLEOTIDE SEQUENCE</scope>
    <source>
        <strain evidence="3">cv. G1812</strain>
    </source>
</reference>
<dbReference type="Proteomes" id="UP000015106">
    <property type="component" value="Chromosome 4"/>
</dbReference>
<name>A0A8R7UCR5_TRIUA</name>
<protein>
    <recommendedName>
        <fullName evidence="1">PB1-like domain-containing protein</fullName>
    </recommendedName>
</protein>
<evidence type="ECO:0000313" key="2">
    <source>
        <dbReference type="EnsemblPlants" id="TuG1812G0400004016.01.T01"/>
    </source>
</evidence>
<dbReference type="Gramene" id="TuG1812G0400004016.01.T01">
    <property type="protein sequence ID" value="TuG1812G0400004016.01.T01"/>
    <property type="gene ID" value="TuG1812G0400004016.01"/>
</dbReference>
<evidence type="ECO:0000313" key="3">
    <source>
        <dbReference type="Proteomes" id="UP000015106"/>
    </source>
</evidence>
<organism evidence="2 3">
    <name type="scientific">Triticum urartu</name>
    <name type="common">Red wild einkorn</name>
    <name type="synonym">Crithodium urartu</name>
    <dbReference type="NCBI Taxonomy" id="4572"/>
    <lineage>
        <taxon>Eukaryota</taxon>
        <taxon>Viridiplantae</taxon>
        <taxon>Streptophyta</taxon>
        <taxon>Embryophyta</taxon>
        <taxon>Tracheophyta</taxon>
        <taxon>Spermatophyta</taxon>
        <taxon>Magnoliopsida</taxon>
        <taxon>Liliopsida</taxon>
        <taxon>Poales</taxon>
        <taxon>Poaceae</taxon>
        <taxon>BOP clade</taxon>
        <taxon>Pooideae</taxon>
        <taxon>Triticodae</taxon>
        <taxon>Triticeae</taxon>
        <taxon>Triticinae</taxon>
        <taxon>Triticum</taxon>
    </lineage>
</organism>
<feature type="domain" description="PB1-like" evidence="1">
    <location>
        <begin position="13"/>
        <end position="116"/>
    </location>
</feature>
<dbReference type="Pfam" id="PF26130">
    <property type="entry name" value="PB1-like"/>
    <property type="match status" value="1"/>
</dbReference>